<dbReference type="InParanoid" id="A0A2K2AUR4"/>
<evidence type="ECO:0000313" key="1">
    <source>
        <dbReference type="EMBL" id="PNT41273.1"/>
    </source>
</evidence>
<organism evidence="1 2">
    <name type="scientific">Populus trichocarpa</name>
    <name type="common">Western balsam poplar</name>
    <name type="synonym">Populus balsamifera subsp. trichocarpa</name>
    <dbReference type="NCBI Taxonomy" id="3694"/>
    <lineage>
        <taxon>Eukaryota</taxon>
        <taxon>Viridiplantae</taxon>
        <taxon>Streptophyta</taxon>
        <taxon>Embryophyta</taxon>
        <taxon>Tracheophyta</taxon>
        <taxon>Spermatophyta</taxon>
        <taxon>Magnoliopsida</taxon>
        <taxon>eudicotyledons</taxon>
        <taxon>Gunneridae</taxon>
        <taxon>Pentapetalae</taxon>
        <taxon>rosids</taxon>
        <taxon>fabids</taxon>
        <taxon>Malpighiales</taxon>
        <taxon>Salicaceae</taxon>
        <taxon>Saliceae</taxon>
        <taxon>Populus</taxon>
    </lineage>
</organism>
<reference evidence="1 2" key="1">
    <citation type="journal article" date="2006" name="Science">
        <title>The genome of black cottonwood, Populus trichocarpa (Torr. &amp; Gray).</title>
        <authorList>
            <person name="Tuskan G.A."/>
            <person name="Difazio S."/>
            <person name="Jansson S."/>
            <person name="Bohlmann J."/>
            <person name="Grigoriev I."/>
            <person name="Hellsten U."/>
            <person name="Putnam N."/>
            <person name="Ralph S."/>
            <person name="Rombauts S."/>
            <person name="Salamov A."/>
            <person name="Schein J."/>
            <person name="Sterck L."/>
            <person name="Aerts A."/>
            <person name="Bhalerao R.R."/>
            <person name="Bhalerao R.P."/>
            <person name="Blaudez D."/>
            <person name="Boerjan W."/>
            <person name="Brun A."/>
            <person name="Brunner A."/>
            <person name="Busov V."/>
            <person name="Campbell M."/>
            <person name="Carlson J."/>
            <person name="Chalot M."/>
            <person name="Chapman J."/>
            <person name="Chen G.L."/>
            <person name="Cooper D."/>
            <person name="Coutinho P.M."/>
            <person name="Couturier J."/>
            <person name="Covert S."/>
            <person name="Cronk Q."/>
            <person name="Cunningham R."/>
            <person name="Davis J."/>
            <person name="Degroeve S."/>
            <person name="Dejardin A."/>
            <person name="Depamphilis C."/>
            <person name="Detter J."/>
            <person name="Dirks B."/>
            <person name="Dubchak I."/>
            <person name="Duplessis S."/>
            <person name="Ehlting J."/>
            <person name="Ellis B."/>
            <person name="Gendler K."/>
            <person name="Goodstein D."/>
            <person name="Gribskov M."/>
            <person name="Grimwood J."/>
            <person name="Groover A."/>
            <person name="Gunter L."/>
            <person name="Hamberger B."/>
            <person name="Heinze B."/>
            <person name="Helariutta Y."/>
            <person name="Henrissat B."/>
            <person name="Holligan D."/>
            <person name="Holt R."/>
            <person name="Huang W."/>
            <person name="Islam-Faridi N."/>
            <person name="Jones S."/>
            <person name="Jones-Rhoades M."/>
            <person name="Jorgensen R."/>
            <person name="Joshi C."/>
            <person name="Kangasjarvi J."/>
            <person name="Karlsson J."/>
            <person name="Kelleher C."/>
            <person name="Kirkpatrick R."/>
            <person name="Kirst M."/>
            <person name="Kohler A."/>
            <person name="Kalluri U."/>
            <person name="Larimer F."/>
            <person name="Leebens-Mack J."/>
            <person name="Leple J.C."/>
            <person name="Locascio P."/>
            <person name="Lou Y."/>
            <person name="Lucas S."/>
            <person name="Martin F."/>
            <person name="Montanini B."/>
            <person name="Napoli C."/>
            <person name="Nelson D.R."/>
            <person name="Nelson C."/>
            <person name="Nieminen K."/>
            <person name="Nilsson O."/>
            <person name="Pereda V."/>
            <person name="Peter G."/>
            <person name="Philippe R."/>
            <person name="Pilate G."/>
            <person name="Poliakov A."/>
            <person name="Razumovskaya J."/>
            <person name="Richardson P."/>
            <person name="Rinaldi C."/>
            <person name="Ritland K."/>
            <person name="Rouze P."/>
            <person name="Ryaboy D."/>
            <person name="Schmutz J."/>
            <person name="Schrader J."/>
            <person name="Segerman B."/>
            <person name="Shin H."/>
            <person name="Siddiqui A."/>
            <person name="Sterky F."/>
            <person name="Terry A."/>
            <person name="Tsai C.J."/>
            <person name="Uberbacher E."/>
            <person name="Unneberg P."/>
            <person name="Vahala J."/>
            <person name="Wall K."/>
            <person name="Wessler S."/>
            <person name="Yang G."/>
            <person name="Yin T."/>
            <person name="Douglas C."/>
            <person name="Marra M."/>
            <person name="Sandberg G."/>
            <person name="Van de Peer Y."/>
            <person name="Rokhsar D."/>
        </authorList>
    </citation>
    <scope>NUCLEOTIDE SEQUENCE [LARGE SCALE GENOMIC DNA]</scope>
    <source>
        <strain evidence="2">cv. Nisqually</strain>
    </source>
</reference>
<accession>A0A2K2AUR4</accession>
<evidence type="ECO:0000313" key="2">
    <source>
        <dbReference type="Proteomes" id="UP000006729"/>
    </source>
</evidence>
<gene>
    <name evidence="1" type="ORF">POPTR_004G146500</name>
</gene>
<dbReference type="EMBL" id="CM009293">
    <property type="protein sequence ID" value="PNT41273.1"/>
    <property type="molecule type" value="Genomic_DNA"/>
</dbReference>
<sequence length="97" mass="11764">MMGTVTYNDQMKKIPVYLSTTWIANIYRNLAYQHYHIHFHKLYKEATELVTRGSFFINLFHGQSRRVPSRKPPFSSKHSSKWRIWHSSFLFLFKILR</sequence>
<dbReference type="AlphaFoldDB" id="A0A2K2AUR4"/>
<name>A0A2K2AUR4_POPTR</name>
<protein>
    <submittedName>
        <fullName evidence="1">Uncharacterized protein</fullName>
    </submittedName>
</protein>
<proteinExistence type="predicted"/>
<dbReference type="Proteomes" id="UP000006729">
    <property type="component" value="Chromosome 4"/>
</dbReference>
<keyword evidence="2" id="KW-1185">Reference proteome</keyword>